<dbReference type="GO" id="GO:0050531">
    <property type="term" value="F:mannosyl-3-phosphoglycerate phosphatase activity"/>
    <property type="evidence" value="ECO:0007669"/>
    <property type="project" value="InterPro"/>
</dbReference>
<accession>A0A1B0ZM79</accession>
<dbReference type="AlphaFoldDB" id="A0A1B0ZM79"/>
<keyword evidence="3" id="KW-0460">Magnesium</keyword>
<dbReference type="SFLD" id="SFLDS00003">
    <property type="entry name" value="Haloacid_Dehalogenase"/>
    <property type="match status" value="1"/>
</dbReference>
<gene>
    <name evidence="4" type="ORF">JL2886_00278</name>
</gene>
<evidence type="ECO:0000256" key="2">
    <source>
        <dbReference type="ARBA" id="ARBA00022801"/>
    </source>
</evidence>
<evidence type="ECO:0000256" key="1">
    <source>
        <dbReference type="ARBA" id="ARBA00022723"/>
    </source>
</evidence>
<dbReference type="Gene3D" id="3.30.980.20">
    <property type="entry name" value="Putative mannosyl-3-phosphoglycerate phosphatase, domain 2"/>
    <property type="match status" value="1"/>
</dbReference>
<sequence>MQEPLPLVVFSDLDGTLLDHDSYSWQAAVSALDRLAEMGAAVVLASSKTASEITVLQQKMGLSNWPAIVENGAGLLGQNDLPTYGDLRAALDRVPDDLRQKFRGFGDMSVAEIAKITGLPQADAARAAERLFSEPGIWSGTEAERAQFETALADLGVYARYGGRFLTLSFGGTKADQMAEVLSRYPARHTVALGDAPNDVEMLEAAEFGVIIANPHRAALPPLATERTGRIIRTKEAGPSGWNRAMMDLLDRLETKA</sequence>
<dbReference type="PANTHER" id="PTHR10000">
    <property type="entry name" value="PHOSPHOSERINE PHOSPHATASE"/>
    <property type="match status" value="1"/>
</dbReference>
<dbReference type="EMBL" id="CP015124">
    <property type="protein sequence ID" value="ANP35211.1"/>
    <property type="molecule type" value="Genomic_DNA"/>
</dbReference>
<dbReference type="GO" id="GO:0000287">
    <property type="term" value="F:magnesium ion binding"/>
    <property type="evidence" value="ECO:0007669"/>
    <property type="project" value="TreeGrafter"/>
</dbReference>
<dbReference type="GO" id="GO:0005829">
    <property type="term" value="C:cytosol"/>
    <property type="evidence" value="ECO:0007669"/>
    <property type="project" value="TreeGrafter"/>
</dbReference>
<reference evidence="4 5" key="1">
    <citation type="submission" date="2016-04" db="EMBL/GenBank/DDBJ databases">
        <authorList>
            <person name="Evans L.H."/>
            <person name="Alamgir A."/>
            <person name="Owens N."/>
            <person name="Weber N.D."/>
            <person name="Virtaneva K."/>
            <person name="Barbian K."/>
            <person name="Babar A."/>
            <person name="Rosenke K."/>
        </authorList>
    </citation>
    <scope>NUCLEOTIDE SEQUENCE [LARGE SCALE GENOMIC DNA]</scope>
    <source>
        <strain evidence="4 5">JL2886</strain>
    </source>
</reference>
<dbReference type="Proteomes" id="UP000092565">
    <property type="component" value="Chromosome"/>
</dbReference>
<evidence type="ECO:0000256" key="3">
    <source>
        <dbReference type="ARBA" id="ARBA00022842"/>
    </source>
</evidence>
<dbReference type="InterPro" id="IPR023214">
    <property type="entry name" value="HAD_sf"/>
</dbReference>
<keyword evidence="5" id="KW-1185">Reference proteome</keyword>
<keyword evidence="1" id="KW-0479">Metal-binding</keyword>
<dbReference type="PANTHER" id="PTHR10000:SF8">
    <property type="entry name" value="HAD SUPERFAMILY HYDROLASE-LIKE, TYPE 3"/>
    <property type="match status" value="1"/>
</dbReference>
<protein>
    <submittedName>
        <fullName evidence="4">Mannosyl-3-phosphoglycerate phosphatase</fullName>
    </submittedName>
</protein>
<evidence type="ECO:0000313" key="4">
    <source>
        <dbReference type="EMBL" id="ANP35211.1"/>
    </source>
</evidence>
<dbReference type="InterPro" id="IPR036412">
    <property type="entry name" value="HAD-like_sf"/>
</dbReference>
<dbReference type="Pfam" id="PF08282">
    <property type="entry name" value="Hydrolase_3"/>
    <property type="match status" value="2"/>
</dbReference>
<dbReference type="SFLD" id="SFLDG01142">
    <property type="entry name" value="C2.B.2:_Mannosyl-3-phosphoglyc"/>
    <property type="match status" value="1"/>
</dbReference>
<proteinExistence type="predicted"/>
<dbReference type="RefSeq" id="WP_065270367.1">
    <property type="nucleotide sequence ID" value="NZ_CP015124.1"/>
</dbReference>
<dbReference type="InterPro" id="IPR006381">
    <property type="entry name" value="HAD-SF-IIB-MPGP"/>
</dbReference>
<dbReference type="GO" id="GO:0051479">
    <property type="term" value="P:mannosylglycerate biosynthetic process"/>
    <property type="evidence" value="ECO:0007669"/>
    <property type="project" value="InterPro"/>
</dbReference>
<dbReference type="PATRIC" id="fig|60890.4.peg.265"/>
<name>A0A1B0ZM79_9RHOB</name>
<dbReference type="SFLD" id="SFLDG01140">
    <property type="entry name" value="C2.B:_Phosphomannomutase_and_P"/>
    <property type="match status" value="1"/>
</dbReference>
<dbReference type="Gene3D" id="3.40.50.1000">
    <property type="entry name" value="HAD superfamily/HAD-like"/>
    <property type="match status" value="1"/>
</dbReference>
<keyword evidence="2" id="KW-0378">Hydrolase</keyword>
<dbReference type="SUPFAM" id="SSF56784">
    <property type="entry name" value="HAD-like"/>
    <property type="match status" value="1"/>
</dbReference>
<dbReference type="OrthoDB" id="193379at2"/>
<dbReference type="NCBIfam" id="TIGR01486">
    <property type="entry name" value="HAD-SF-IIB-MPGP"/>
    <property type="match status" value="1"/>
</dbReference>
<organism evidence="4 5">
    <name type="scientific">Phaeobacter gallaeciensis</name>
    <dbReference type="NCBI Taxonomy" id="60890"/>
    <lineage>
        <taxon>Bacteria</taxon>
        <taxon>Pseudomonadati</taxon>
        <taxon>Pseudomonadota</taxon>
        <taxon>Alphaproteobacteria</taxon>
        <taxon>Rhodobacterales</taxon>
        <taxon>Roseobacteraceae</taxon>
        <taxon>Phaeobacter</taxon>
    </lineage>
</organism>
<evidence type="ECO:0000313" key="5">
    <source>
        <dbReference type="Proteomes" id="UP000092565"/>
    </source>
</evidence>